<reference evidence="2" key="1">
    <citation type="journal article" date="2010" name="ISME J.">
        <title>The complete genome sequence of the algal symbiont Dinoroseobacter shibae: a hitchhiker's guide to life in the sea.</title>
        <authorList>
            <person name="Wagner-Dobler I."/>
            <person name="Ballhausen B."/>
            <person name="Berger M."/>
            <person name="Brinkhoff T."/>
            <person name="Buchholz I."/>
            <person name="Bunk B."/>
            <person name="Cypionka H."/>
            <person name="Daniel R."/>
            <person name="Drepper T."/>
            <person name="Gerdts G."/>
            <person name="Hahnke S."/>
            <person name="Han C."/>
            <person name="Jahn D."/>
            <person name="Kalhoefer D."/>
            <person name="Kiss H."/>
            <person name="Klenk H.P."/>
            <person name="Kyrpides N."/>
            <person name="Liebl W."/>
            <person name="Liesegang H."/>
            <person name="Meincke L."/>
            <person name="Pati A."/>
            <person name="Petersen J."/>
            <person name="Piekarski T."/>
            <person name="Pommerenke C."/>
            <person name="Pradella S."/>
            <person name="Pukall R."/>
            <person name="Rabus R."/>
            <person name="Stackebrandt E."/>
            <person name="Thole S."/>
            <person name="Thompson L."/>
            <person name="Tielen P."/>
            <person name="Tomasch J."/>
            <person name="von Jan M."/>
            <person name="Wanphrut N."/>
            <person name="Wichels A."/>
            <person name="Zech H."/>
            <person name="Simon M."/>
        </authorList>
    </citation>
    <scope>NUCLEOTIDE SEQUENCE [LARGE SCALE GENOMIC DNA]</scope>
    <source>
        <strain evidence="2">DSM 16493 / NCIMB 14021 / DFL 12</strain>
        <plasmid evidence="2">Plasmid pDSHI04</plasmid>
    </source>
</reference>
<dbReference type="EMBL" id="CP000834">
    <property type="protein sequence ID" value="ABV95810.1"/>
    <property type="molecule type" value="Genomic_DNA"/>
</dbReference>
<accession>A8LU93</accession>
<dbReference type="HOGENOM" id="CLU_1934684_0_0_5"/>
<dbReference type="Proteomes" id="UP000006833">
    <property type="component" value="Plasmid pDSHI04"/>
</dbReference>
<keyword evidence="1" id="KW-0614">Plasmid</keyword>
<geneLocation type="plasmid" evidence="1 2">
    <name>pDSHI04</name>
</geneLocation>
<dbReference type="RefSeq" id="WP_012187381.1">
    <property type="nucleotide sequence ID" value="NC_009958.1"/>
</dbReference>
<proteinExistence type="predicted"/>
<sequence length="130" mass="14632">MSFDPTNHGFLKLDFTFPSNVAVYERELEGIDQSAHDQMRLNCYLSQDGDFVTVWDGLIDAYVTGISLGFGDDASFDFAEQYEETLFRGYISNDDEGAVILSALRLEQRIPNILVVPTKGRLECHMLKVG</sequence>
<dbReference type="OrthoDB" id="7872010at2"/>
<keyword evidence="2" id="KW-1185">Reference proteome</keyword>
<dbReference type="AlphaFoldDB" id="A8LU93"/>
<name>A8LU93_DINSH</name>
<protein>
    <submittedName>
        <fullName evidence="1">Uncharacterized protein</fullName>
    </submittedName>
</protein>
<organism evidence="1 2">
    <name type="scientific">Dinoroseobacter shibae (strain DSM 16493 / NCIMB 14021 / DFL 12)</name>
    <dbReference type="NCBI Taxonomy" id="398580"/>
    <lineage>
        <taxon>Bacteria</taxon>
        <taxon>Pseudomonadati</taxon>
        <taxon>Pseudomonadota</taxon>
        <taxon>Alphaproteobacteria</taxon>
        <taxon>Rhodobacterales</taxon>
        <taxon>Roseobacteraceae</taxon>
        <taxon>Dinoroseobacter</taxon>
    </lineage>
</organism>
<dbReference type="KEGG" id="dsh:Dshi_4088"/>
<gene>
    <name evidence="1" type="ordered locus">Dshi_4088</name>
</gene>
<evidence type="ECO:0000313" key="1">
    <source>
        <dbReference type="EMBL" id="ABV95810.1"/>
    </source>
</evidence>
<evidence type="ECO:0000313" key="2">
    <source>
        <dbReference type="Proteomes" id="UP000006833"/>
    </source>
</evidence>